<dbReference type="RefSeq" id="WP_132030732.1">
    <property type="nucleotide sequence ID" value="NZ_SMAI01000003.1"/>
</dbReference>
<keyword evidence="1" id="KW-0812">Transmembrane</keyword>
<gene>
    <name evidence="2" type="ORF">EDC64_103327</name>
</gene>
<evidence type="ECO:0000313" key="3">
    <source>
        <dbReference type="Proteomes" id="UP000294664"/>
    </source>
</evidence>
<accession>A0A4R3M0I2</accession>
<comment type="caution">
    <text evidence="2">The sequence shown here is derived from an EMBL/GenBank/DDBJ whole genome shotgun (WGS) entry which is preliminary data.</text>
</comment>
<feature type="transmembrane region" description="Helical" evidence="1">
    <location>
        <begin position="21"/>
        <end position="39"/>
    </location>
</feature>
<organism evidence="2 3">
    <name type="scientific">Aquabacter spiritensis</name>
    <dbReference type="NCBI Taxonomy" id="933073"/>
    <lineage>
        <taxon>Bacteria</taxon>
        <taxon>Pseudomonadati</taxon>
        <taxon>Pseudomonadota</taxon>
        <taxon>Alphaproteobacteria</taxon>
        <taxon>Hyphomicrobiales</taxon>
        <taxon>Xanthobacteraceae</taxon>
        <taxon>Aquabacter</taxon>
    </lineage>
</organism>
<dbReference type="AlphaFoldDB" id="A0A4R3M0I2"/>
<keyword evidence="3" id="KW-1185">Reference proteome</keyword>
<protein>
    <submittedName>
        <fullName evidence="2">Uncharacterized protein</fullName>
    </submittedName>
</protein>
<sequence length="78" mass="8255">MDMPDLPTYPALGFLVKHGKWLSLLVAALPLLGGLAAVLSGGPLLLLAAGLVLAPLLLLFMLTYVEMARVISDTMIPR</sequence>
<dbReference type="EMBL" id="SMAI01000003">
    <property type="protein sequence ID" value="TCT06223.1"/>
    <property type="molecule type" value="Genomic_DNA"/>
</dbReference>
<evidence type="ECO:0000256" key="1">
    <source>
        <dbReference type="SAM" id="Phobius"/>
    </source>
</evidence>
<proteinExistence type="predicted"/>
<feature type="transmembrane region" description="Helical" evidence="1">
    <location>
        <begin position="45"/>
        <end position="65"/>
    </location>
</feature>
<reference evidence="2 3" key="1">
    <citation type="submission" date="2019-03" db="EMBL/GenBank/DDBJ databases">
        <title>Genomic Encyclopedia of Type Strains, Phase IV (KMG-IV): sequencing the most valuable type-strain genomes for metagenomic binning, comparative biology and taxonomic classification.</title>
        <authorList>
            <person name="Goeker M."/>
        </authorList>
    </citation>
    <scope>NUCLEOTIDE SEQUENCE [LARGE SCALE GENOMIC DNA]</scope>
    <source>
        <strain evidence="2 3">DSM 9035</strain>
    </source>
</reference>
<name>A0A4R3M0I2_9HYPH</name>
<dbReference type="Proteomes" id="UP000294664">
    <property type="component" value="Unassembled WGS sequence"/>
</dbReference>
<keyword evidence="1" id="KW-1133">Transmembrane helix</keyword>
<evidence type="ECO:0000313" key="2">
    <source>
        <dbReference type="EMBL" id="TCT06223.1"/>
    </source>
</evidence>
<keyword evidence="1" id="KW-0472">Membrane</keyword>